<name>A0ABV0YTW0_9TELE</name>
<dbReference type="EMBL" id="JAHRIP010041324">
    <property type="protein sequence ID" value="MEQ2297045.1"/>
    <property type="molecule type" value="Genomic_DNA"/>
</dbReference>
<evidence type="ECO:0000313" key="2">
    <source>
        <dbReference type="EMBL" id="MEQ2297045.1"/>
    </source>
</evidence>
<evidence type="ECO:0000256" key="1">
    <source>
        <dbReference type="SAM" id="MobiDB-lite"/>
    </source>
</evidence>
<organism evidence="2 3">
    <name type="scientific">Ameca splendens</name>
    <dbReference type="NCBI Taxonomy" id="208324"/>
    <lineage>
        <taxon>Eukaryota</taxon>
        <taxon>Metazoa</taxon>
        <taxon>Chordata</taxon>
        <taxon>Craniata</taxon>
        <taxon>Vertebrata</taxon>
        <taxon>Euteleostomi</taxon>
        <taxon>Actinopterygii</taxon>
        <taxon>Neopterygii</taxon>
        <taxon>Teleostei</taxon>
        <taxon>Neoteleostei</taxon>
        <taxon>Acanthomorphata</taxon>
        <taxon>Ovalentaria</taxon>
        <taxon>Atherinomorphae</taxon>
        <taxon>Cyprinodontiformes</taxon>
        <taxon>Goodeidae</taxon>
        <taxon>Ameca</taxon>
    </lineage>
</organism>
<sequence>MFGTGGGRPSPEFTPAEELALAMNKGRPVLEGIQGGQPLTLSHPYKLSPSHMLTKDDSDPVEGTSAAGDEETVCGLKKAGGKQEAVLTRNHCHNVFFLPIYGKVLFKVWLRGPTRRDHQLVQRVTFPAESLDVETVTEMGVW</sequence>
<keyword evidence="3" id="KW-1185">Reference proteome</keyword>
<comment type="caution">
    <text evidence="2">The sequence shown here is derived from an EMBL/GenBank/DDBJ whole genome shotgun (WGS) entry which is preliminary data.</text>
</comment>
<gene>
    <name evidence="2" type="ORF">AMECASPLE_030699</name>
</gene>
<evidence type="ECO:0000313" key="3">
    <source>
        <dbReference type="Proteomes" id="UP001469553"/>
    </source>
</evidence>
<accession>A0ABV0YTW0</accession>
<proteinExistence type="predicted"/>
<feature type="region of interest" description="Disordered" evidence="1">
    <location>
        <begin position="40"/>
        <end position="69"/>
    </location>
</feature>
<reference evidence="2 3" key="1">
    <citation type="submission" date="2021-06" db="EMBL/GenBank/DDBJ databases">
        <authorList>
            <person name="Palmer J.M."/>
        </authorList>
    </citation>
    <scope>NUCLEOTIDE SEQUENCE [LARGE SCALE GENOMIC DNA]</scope>
    <source>
        <strain evidence="2 3">AS_MEX2019</strain>
        <tissue evidence="2">Muscle</tissue>
    </source>
</reference>
<dbReference type="Proteomes" id="UP001469553">
    <property type="component" value="Unassembled WGS sequence"/>
</dbReference>
<protein>
    <submittedName>
        <fullName evidence="2">Uncharacterized protein</fullName>
    </submittedName>
</protein>